<evidence type="ECO:0000313" key="11">
    <source>
        <dbReference type="Proteomes" id="UP000095492"/>
    </source>
</evidence>
<dbReference type="AlphaFoldDB" id="A0A173UTP3"/>
<reference evidence="9 11" key="1">
    <citation type="submission" date="2015-09" db="EMBL/GenBank/DDBJ databases">
        <authorList>
            <consortium name="Pathogen Informatics"/>
        </authorList>
    </citation>
    <scope>NUCLEOTIDE SEQUENCE [LARGE SCALE GENOMIC DNA]</scope>
    <source>
        <strain evidence="9 11">2789STDY5608891</strain>
    </source>
</reference>
<dbReference type="Proteomes" id="UP000431304">
    <property type="component" value="Unassembled WGS sequence"/>
</dbReference>
<comment type="subcellular location">
    <subcellularLocation>
        <location evidence="1">Cell membrane</location>
        <topology evidence="1">Multi-pass membrane protein</topology>
    </subcellularLocation>
</comment>
<dbReference type="RefSeq" id="WP_021738618.1">
    <property type="nucleotide sequence ID" value="NZ_CABKSU010000037.1"/>
</dbReference>
<dbReference type="OrthoDB" id="3177005at2"/>
<feature type="transmembrane region" description="Helical" evidence="8">
    <location>
        <begin position="186"/>
        <end position="202"/>
    </location>
</feature>
<feature type="transmembrane region" description="Helical" evidence="8">
    <location>
        <begin position="21"/>
        <end position="39"/>
    </location>
</feature>
<keyword evidence="4" id="KW-1003">Cell membrane</keyword>
<evidence type="ECO:0000256" key="5">
    <source>
        <dbReference type="ARBA" id="ARBA00022692"/>
    </source>
</evidence>
<sequence>MDRQKNKYYYLKGIKNGMPICLGYLAVSFTLGITARNAGMTAWQAMLTSLACNASAGQYAGFTVIAAGGTYFEMVLMELVANARYLLMSCSLSQKFSSETGLLHRLLVGFDVTDEIFGVAVSEPGKLNPFYNYGMMTVAIPGWSLGTFFGVIMGNILPANIVSALSVGLYGMFLAIIIPPARKNKVIAALVTISMVSSYIFSRLPVISDISSGIRTIILTVAIAGIAAILFPVKEETEHAA</sequence>
<feature type="transmembrane region" description="Helical" evidence="8">
    <location>
        <begin position="130"/>
        <end position="153"/>
    </location>
</feature>
<dbReference type="PANTHER" id="PTHR34979">
    <property type="entry name" value="INNER MEMBRANE PROTEIN YGAZ"/>
    <property type="match status" value="1"/>
</dbReference>
<feature type="transmembrane region" description="Helical" evidence="8">
    <location>
        <begin position="59"/>
        <end position="81"/>
    </location>
</feature>
<protein>
    <submittedName>
        <fullName evidence="10">Branched-chain amino acid ABC transporter permease</fullName>
    </submittedName>
    <submittedName>
        <fullName evidence="9">Inner membrane protein YgaZ</fullName>
    </submittedName>
</protein>
<evidence type="ECO:0000313" key="12">
    <source>
        <dbReference type="Proteomes" id="UP000431304"/>
    </source>
</evidence>
<keyword evidence="7 8" id="KW-0472">Membrane</keyword>
<dbReference type="EMBL" id="CYYA01000016">
    <property type="protein sequence ID" value="CUN18393.1"/>
    <property type="molecule type" value="Genomic_DNA"/>
</dbReference>
<dbReference type="Pfam" id="PF03591">
    <property type="entry name" value="AzlC"/>
    <property type="match status" value="1"/>
</dbReference>
<accession>A0A173UTP3</accession>
<keyword evidence="6 8" id="KW-1133">Transmembrane helix</keyword>
<gene>
    <name evidence="9" type="primary">ygaZ</name>
    <name evidence="9" type="ORF">ERS852448_02267</name>
    <name evidence="10" type="ORF">GKE72_08405</name>
</gene>
<proteinExistence type="inferred from homology"/>
<keyword evidence="3" id="KW-0813">Transport</keyword>
<dbReference type="Proteomes" id="UP000095492">
    <property type="component" value="Unassembled WGS sequence"/>
</dbReference>
<evidence type="ECO:0000256" key="8">
    <source>
        <dbReference type="SAM" id="Phobius"/>
    </source>
</evidence>
<dbReference type="InterPro" id="IPR011606">
    <property type="entry name" value="Brnchd-chn_aa_trnsp_permease"/>
</dbReference>
<evidence type="ECO:0000313" key="10">
    <source>
        <dbReference type="EMBL" id="MSD16095.1"/>
    </source>
</evidence>
<feature type="transmembrane region" description="Helical" evidence="8">
    <location>
        <begin position="159"/>
        <end position="179"/>
    </location>
</feature>
<dbReference type="EMBL" id="WKRA01000011">
    <property type="protein sequence ID" value="MSD16095.1"/>
    <property type="molecule type" value="Genomic_DNA"/>
</dbReference>
<dbReference type="GeneID" id="42786108"/>
<dbReference type="STRING" id="39490.ERS852448_02267"/>
<reference evidence="10 12" key="2">
    <citation type="journal article" date="2019" name="Nat. Med.">
        <title>A library of human gut bacterial isolates paired with longitudinal multiomics data enables mechanistic microbiome research.</title>
        <authorList>
            <person name="Poyet M."/>
            <person name="Groussin M."/>
            <person name="Gibbons S.M."/>
            <person name="Avila-Pacheco J."/>
            <person name="Jiang X."/>
            <person name="Kearney S.M."/>
            <person name="Perrotta A.R."/>
            <person name="Berdy B."/>
            <person name="Zhao S."/>
            <person name="Lieberman T.D."/>
            <person name="Swanson P.K."/>
            <person name="Smith M."/>
            <person name="Roesemann S."/>
            <person name="Alexander J.E."/>
            <person name="Rich S.A."/>
            <person name="Livny J."/>
            <person name="Vlamakis H."/>
            <person name="Clish C."/>
            <person name="Bullock K."/>
            <person name="Deik A."/>
            <person name="Scott J."/>
            <person name="Pierce K.A."/>
            <person name="Xavier R.J."/>
            <person name="Alm E.J."/>
        </authorList>
    </citation>
    <scope>NUCLEOTIDE SEQUENCE [LARGE SCALE GENOMIC DNA]</scope>
    <source>
        <strain evidence="10 12">BIOML-A3</strain>
    </source>
</reference>
<name>A0A173UTP3_EUBRA</name>
<evidence type="ECO:0000256" key="7">
    <source>
        <dbReference type="ARBA" id="ARBA00023136"/>
    </source>
</evidence>
<evidence type="ECO:0000256" key="1">
    <source>
        <dbReference type="ARBA" id="ARBA00004651"/>
    </source>
</evidence>
<evidence type="ECO:0000256" key="3">
    <source>
        <dbReference type="ARBA" id="ARBA00022448"/>
    </source>
</evidence>
<comment type="similarity">
    <text evidence="2">Belongs to the AzlC family.</text>
</comment>
<organism evidence="9 11">
    <name type="scientific">Eubacterium ramulus</name>
    <dbReference type="NCBI Taxonomy" id="39490"/>
    <lineage>
        <taxon>Bacteria</taxon>
        <taxon>Bacillati</taxon>
        <taxon>Bacillota</taxon>
        <taxon>Clostridia</taxon>
        <taxon>Eubacteriales</taxon>
        <taxon>Eubacteriaceae</taxon>
        <taxon>Eubacterium</taxon>
    </lineage>
</organism>
<keyword evidence="5 8" id="KW-0812">Transmembrane</keyword>
<dbReference type="GO" id="GO:1903785">
    <property type="term" value="P:L-valine transmembrane transport"/>
    <property type="evidence" value="ECO:0007669"/>
    <property type="project" value="TreeGrafter"/>
</dbReference>
<evidence type="ECO:0000256" key="2">
    <source>
        <dbReference type="ARBA" id="ARBA00010735"/>
    </source>
</evidence>
<dbReference type="GO" id="GO:0005886">
    <property type="term" value="C:plasma membrane"/>
    <property type="evidence" value="ECO:0007669"/>
    <property type="project" value="UniProtKB-SubCell"/>
</dbReference>
<evidence type="ECO:0000313" key="9">
    <source>
        <dbReference type="EMBL" id="CUN18393.1"/>
    </source>
</evidence>
<evidence type="ECO:0000256" key="4">
    <source>
        <dbReference type="ARBA" id="ARBA00022475"/>
    </source>
</evidence>
<evidence type="ECO:0000256" key="6">
    <source>
        <dbReference type="ARBA" id="ARBA00022989"/>
    </source>
</evidence>
<feature type="transmembrane region" description="Helical" evidence="8">
    <location>
        <begin position="214"/>
        <end position="233"/>
    </location>
</feature>
<dbReference type="PANTHER" id="PTHR34979:SF1">
    <property type="entry name" value="INNER MEMBRANE PROTEIN YGAZ"/>
    <property type="match status" value="1"/>
</dbReference>